<dbReference type="InterPro" id="IPR050836">
    <property type="entry name" value="SDS22/Internalin_LRR"/>
</dbReference>
<dbReference type="Pfam" id="PF12799">
    <property type="entry name" value="LRR_4"/>
    <property type="match status" value="2"/>
</dbReference>
<dbReference type="Gene3D" id="3.80.10.10">
    <property type="entry name" value="Ribonuclease Inhibitor"/>
    <property type="match status" value="1"/>
</dbReference>
<dbReference type="PANTHER" id="PTHR46652">
    <property type="entry name" value="LEUCINE-RICH REPEAT AND IQ DOMAIN-CONTAINING PROTEIN 1-RELATED"/>
    <property type="match status" value="1"/>
</dbReference>
<dbReference type="Proteomes" id="UP001211249">
    <property type="component" value="Unassembled WGS sequence"/>
</dbReference>
<name>A0ABT5AEC7_9CYAN</name>
<dbReference type="SUPFAM" id="SSF52058">
    <property type="entry name" value="L domain-like"/>
    <property type="match status" value="1"/>
</dbReference>
<sequence length="210" mass="23291">MKLSLVVVATTIFTLTLGFYTLKVITETTKTPKTFTEWCEQKASLPQETRHTVEVLLKVAETQNCSQANQTLINFTKLELPLNKISDTAPLSALTNLNALYLAENKISDIKPLSNLTNLNALYLAENKISDIKPLSNLTNLIILDLPVNQISDIKPLSNLTKLTTLSLSQNQINDIKPLSNLTKLTEVDLAKNPLISKQCPLQPSSICRF</sequence>
<protein>
    <submittedName>
        <fullName evidence="3">Leucine-rich repeat domain-containing protein</fullName>
    </submittedName>
</protein>
<reference evidence="3 4" key="1">
    <citation type="submission" date="2023-01" db="EMBL/GenBank/DDBJ databases">
        <title>Genomes from the Australian National Cyanobacteria Reference Collection.</title>
        <authorList>
            <person name="Willis A."/>
            <person name="Lee E.M.F."/>
        </authorList>
    </citation>
    <scope>NUCLEOTIDE SEQUENCE [LARGE SCALE GENOMIC DNA]</scope>
    <source>
        <strain evidence="3 4">CS-1226</strain>
    </source>
</reference>
<organism evidence="3 4">
    <name type="scientific">Dolichospermum planctonicum CS-1226</name>
    <dbReference type="NCBI Taxonomy" id="3021751"/>
    <lineage>
        <taxon>Bacteria</taxon>
        <taxon>Bacillati</taxon>
        <taxon>Cyanobacteriota</taxon>
        <taxon>Cyanophyceae</taxon>
        <taxon>Nostocales</taxon>
        <taxon>Aphanizomenonaceae</taxon>
        <taxon>Dolichospermum</taxon>
        <taxon>Dolichospermum planctonicum</taxon>
    </lineage>
</organism>
<dbReference type="SMART" id="SM00365">
    <property type="entry name" value="LRR_SD22"/>
    <property type="match status" value="5"/>
</dbReference>
<dbReference type="PROSITE" id="PS51450">
    <property type="entry name" value="LRR"/>
    <property type="match status" value="4"/>
</dbReference>
<comment type="caution">
    <text evidence="3">The sequence shown here is derived from an EMBL/GenBank/DDBJ whole genome shotgun (WGS) entry which is preliminary data.</text>
</comment>
<evidence type="ECO:0000313" key="4">
    <source>
        <dbReference type="Proteomes" id="UP001211249"/>
    </source>
</evidence>
<gene>
    <name evidence="3" type="ORF">PN451_04440</name>
</gene>
<evidence type="ECO:0000256" key="2">
    <source>
        <dbReference type="ARBA" id="ARBA00022737"/>
    </source>
</evidence>
<dbReference type="EMBL" id="JAQMUC010000025">
    <property type="protein sequence ID" value="MDB9535102.1"/>
    <property type="molecule type" value="Genomic_DNA"/>
</dbReference>
<proteinExistence type="predicted"/>
<dbReference type="RefSeq" id="WP_271795106.1">
    <property type="nucleotide sequence ID" value="NZ_JAQMUC010000025.1"/>
</dbReference>
<keyword evidence="4" id="KW-1185">Reference proteome</keyword>
<dbReference type="InterPro" id="IPR001611">
    <property type="entry name" value="Leu-rich_rpt"/>
</dbReference>
<evidence type="ECO:0000313" key="3">
    <source>
        <dbReference type="EMBL" id="MDB9535102.1"/>
    </source>
</evidence>
<dbReference type="InterPro" id="IPR025875">
    <property type="entry name" value="Leu-rich_rpt_4"/>
</dbReference>
<evidence type="ECO:0000256" key="1">
    <source>
        <dbReference type="ARBA" id="ARBA00022614"/>
    </source>
</evidence>
<dbReference type="PANTHER" id="PTHR46652:SF3">
    <property type="entry name" value="LEUCINE-RICH REPEAT-CONTAINING PROTEIN 9"/>
    <property type="match status" value="1"/>
</dbReference>
<dbReference type="InterPro" id="IPR032675">
    <property type="entry name" value="LRR_dom_sf"/>
</dbReference>
<keyword evidence="1" id="KW-0433">Leucine-rich repeat</keyword>
<accession>A0ABT5AEC7</accession>
<keyword evidence="2" id="KW-0677">Repeat</keyword>